<comment type="similarity">
    <text evidence="2">Belongs to the Mediator complex subunit 23 family.</text>
</comment>
<accession>A0AA36B4D4</accession>
<keyword evidence="9" id="KW-1185">Reference proteome</keyword>
<name>A0AA36B4D4_OCTVU</name>
<dbReference type="InterPro" id="IPR021629">
    <property type="entry name" value="Mediator_Med23"/>
</dbReference>
<organism evidence="8 9">
    <name type="scientific">Octopus vulgaris</name>
    <name type="common">Common octopus</name>
    <dbReference type="NCBI Taxonomy" id="6645"/>
    <lineage>
        <taxon>Eukaryota</taxon>
        <taxon>Metazoa</taxon>
        <taxon>Spiralia</taxon>
        <taxon>Lophotrochozoa</taxon>
        <taxon>Mollusca</taxon>
        <taxon>Cephalopoda</taxon>
        <taxon>Coleoidea</taxon>
        <taxon>Octopodiformes</taxon>
        <taxon>Octopoda</taxon>
        <taxon>Incirrata</taxon>
        <taxon>Octopodidae</taxon>
        <taxon>Octopus</taxon>
    </lineage>
</organism>
<dbReference type="GO" id="GO:0005667">
    <property type="term" value="C:transcription regulator complex"/>
    <property type="evidence" value="ECO:0007669"/>
    <property type="project" value="TreeGrafter"/>
</dbReference>
<evidence type="ECO:0000256" key="1">
    <source>
        <dbReference type="ARBA" id="ARBA00004123"/>
    </source>
</evidence>
<protein>
    <recommendedName>
        <fullName evidence="3">Mediator of RNA polymerase II transcription subunit 23</fullName>
    </recommendedName>
    <alternativeName>
        <fullName evidence="7">Mediator complex subunit 23</fullName>
    </alternativeName>
</protein>
<gene>
    <name evidence="8" type="ORF">OCTVUL_1B028997</name>
</gene>
<evidence type="ECO:0000256" key="2">
    <source>
        <dbReference type="ARBA" id="ARBA00010222"/>
    </source>
</evidence>
<dbReference type="Proteomes" id="UP001162480">
    <property type="component" value="Chromosome 8"/>
</dbReference>
<evidence type="ECO:0000313" key="9">
    <source>
        <dbReference type="Proteomes" id="UP001162480"/>
    </source>
</evidence>
<evidence type="ECO:0000256" key="3">
    <source>
        <dbReference type="ARBA" id="ARBA00019696"/>
    </source>
</evidence>
<keyword evidence="5" id="KW-0804">Transcription</keyword>
<dbReference type="EMBL" id="OX597821">
    <property type="protein sequence ID" value="CAI9727124.1"/>
    <property type="molecule type" value="Genomic_DNA"/>
</dbReference>
<proteinExistence type="inferred from homology"/>
<keyword evidence="4" id="KW-0805">Transcription regulation</keyword>
<dbReference type="PANTHER" id="PTHR12691:SF10">
    <property type="entry name" value="MEDIATOR OF RNA POLYMERASE II TRANSCRIPTION SUBUNIT 23"/>
    <property type="match status" value="1"/>
</dbReference>
<comment type="subcellular location">
    <subcellularLocation>
        <location evidence="1">Nucleus</location>
    </subcellularLocation>
</comment>
<dbReference type="AlphaFoldDB" id="A0AA36B4D4"/>
<keyword evidence="6" id="KW-0539">Nucleus</keyword>
<evidence type="ECO:0000256" key="6">
    <source>
        <dbReference type="ARBA" id="ARBA00023242"/>
    </source>
</evidence>
<dbReference type="GO" id="GO:0006357">
    <property type="term" value="P:regulation of transcription by RNA polymerase II"/>
    <property type="evidence" value="ECO:0007669"/>
    <property type="project" value="TreeGrafter"/>
</dbReference>
<sequence length="466" mass="53684">MSQTTADMERKVSKIVTDIMTEETIDAFCSTMIHTDDLKKIKKDHFEKLKKIWCSCPQENPEARESFLRYFVLCIHKQHNSKRSQTLFDLLEMLVENNVVPSRPICEALLTSENLHYKQKDQWIQTFALIRKIIGGVDYKGCRDLLRVILEKCQTIPACENVSCGGQVDCAVEVVSAIIDRNSCLLPSYLAIFEISKLCADDKKWPHWKLGQVLAEFNQSFRLTAHMVSIAGRQHLLPVVGYSTSNHVWRLNSGNLRFALSGALPYDRDMLEPQKGLLCYVLEQPYSREMVCNMLGVTKQVKQRCEALEEQLVDLVVIAMERSEKEDADKDESEFGQLLWQHLGSQLIFFVLFQFVSFPHMVMSLYEKLKDRNLKQGRDHLMWILLQFISGSVQKNPLADFLPVLKLYDLLYSDTEVLPVPDVTKPQSTHALASTSIWIHLNKKLIQTKQGSKDQFHMLLKIIWNS</sequence>
<evidence type="ECO:0000313" key="8">
    <source>
        <dbReference type="EMBL" id="CAI9727124.1"/>
    </source>
</evidence>
<dbReference type="PANTHER" id="PTHR12691">
    <property type="entry name" value="MEDIATOR OF RNA POLYMERASE II TRANSCRIPTION SUBUNIT 23"/>
    <property type="match status" value="1"/>
</dbReference>
<evidence type="ECO:0000256" key="7">
    <source>
        <dbReference type="ARBA" id="ARBA00031961"/>
    </source>
</evidence>
<dbReference type="GO" id="GO:0016592">
    <property type="term" value="C:mediator complex"/>
    <property type="evidence" value="ECO:0007669"/>
    <property type="project" value="TreeGrafter"/>
</dbReference>
<evidence type="ECO:0000256" key="5">
    <source>
        <dbReference type="ARBA" id="ARBA00023163"/>
    </source>
</evidence>
<reference evidence="8" key="1">
    <citation type="submission" date="2023-08" db="EMBL/GenBank/DDBJ databases">
        <authorList>
            <person name="Alioto T."/>
            <person name="Alioto T."/>
            <person name="Gomez Garrido J."/>
        </authorList>
    </citation>
    <scope>NUCLEOTIDE SEQUENCE</scope>
</reference>
<evidence type="ECO:0000256" key="4">
    <source>
        <dbReference type="ARBA" id="ARBA00023015"/>
    </source>
</evidence>
<dbReference type="Pfam" id="PF11573">
    <property type="entry name" value="Med23"/>
    <property type="match status" value="1"/>
</dbReference>
<dbReference type="GO" id="GO:0010628">
    <property type="term" value="P:positive regulation of gene expression"/>
    <property type="evidence" value="ECO:0007669"/>
    <property type="project" value="TreeGrafter"/>
</dbReference>